<dbReference type="AlphaFoldDB" id="A0A9P5PD18"/>
<evidence type="ECO:0000313" key="2">
    <source>
        <dbReference type="EMBL" id="KAF9060492.1"/>
    </source>
</evidence>
<comment type="caution">
    <text evidence="2">The sequence shown here is derived from an EMBL/GenBank/DDBJ whole genome shotgun (WGS) entry which is preliminary data.</text>
</comment>
<feature type="region of interest" description="Disordered" evidence="1">
    <location>
        <begin position="149"/>
        <end position="192"/>
    </location>
</feature>
<feature type="compositionally biased region" description="Basic and acidic residues" evidence="1">
    <location>
        <begin position="176"/>
        <end position="185"/>
    </location>
</feature>
<feature type="compositionally biased region" description="Polar residues" evidence="1">
    <location>
        <begin position="150"/>
        <end position="161"/>
    </location>
</feature>
<gene>
    <name evidence="2" type="ORF">BDP27DRAFT_420632</name>
</gene>
<organism evidence="2 3">
    <name type="scientific">Rhodocollybia butyracea</name>
    <dbReference type="NCBI Taxonomy" id="206335"/>
    <lineage>
        <taxon>Eukaryota</taxon>
        <taxon>Fungi</taxon>
        <taxon>Dikarya</taxon>
        <taxon>Basidiomycota</taxon>
        <taxon>Agaricomycotina</taxon>
        <taxon>Agaricomycetes</taxon>
        <taxon>Agaricomycetidae</taxon>
        <taxon>Agaricales</taxon>
        <taxon>Marasmiineae</taxon>
        <taxon>Omphalotaceae</taxon>
        <taxon>Rhodocollybia</taxon>
    </lineage>
</organism>
<evidence type="ECO:0000313" key="3">
    <source>
        <dbReference type="Proteomes" id="UP000772434"/>
    </source>
</evidence>
<accession>A0A9P5PD18</accession>
<name>A0A9P5PD18_9AGAR</name>
<sequence length="192" mass="22600">MHSKQLSRLGLHEICQVEEPIDRVMSCLRFLLKLFLSFHHGWHSKLMKLNNDGVDAYMEESDSFGYRYPMWHGIKGDALRAAITSLDKLKQDATKAESARQFFIDTQLPLKPRKKRYLKELRRVGCSPRLGPRAYQQQAASALRALLQPEQEQPTRSQSRFKLQFRRPRRRIPQTHPRETNAQRERPRRAHG</sequence>
<keyword evidence="3" id="KW-1185">Reference proteome</keyword>
<proteinExistence type="predicted"/>
<evidence type="ECO:0000256" key="1">
    <source>
        <dbReference type="SAM" id="MobiDB-lite"/>
    </source>
</evidence>
<dbReference type="Proteomes" id="UP000772434">
    <property type="component" value="Unassembled WGS sequence"/>
</dbReference>
<dbReference type="OrthoDB" id="2874018at2759"/>
<feature type="compositionally biased region" description="Basic residues" evidence="1">
    <location>
        <begin position="163"/>
        <end position="173"/>
    </location>
</feature>
<dbReference type="EMBL" id="JADNRY010000242">
    <property type="protein sequence ID" value="KAF9060492.1"/>
    <property type="molecule type" value="Genomic_DNA"/>
</dbReference>
<protein>
    <submittedName>
        <fullName evidence="2">Uncharacterized protein</fullName>
    </submittedName>
</protein>
<reference evidence="2" key="1">
    <citation type="submission" date="2020-11" db="EMBL/GenBank/DDBJ databases">
        <authorList>
            <consortium name="DOE Joint Genome Institute"/>
            <person name="Ahrendt S."/>
            <person name="Riley R."/>
            <person name="Andreopoulos W."/>
            <person name="Labutti K."/>
            <person name="Pangilinan J."/>
            <person name="Ruiz-Duenas F.J."/>
            <person name="Barrasa J.M."/>
            <person name="Sanchez-Garcia M."/>
            <person name="Camarero S."/>
            <person name="Miyauchi S."/>
            <person name="Serrano A."/>
            <person name="Linde D."/>
            <person name="Babiker R."/>
            <person name="Drula E."/>
            <person name="Ayuso-Fernandez I."/>
            <person name="Pacheco R."/>
            <person name="Padilla G."/>
            <person name="Ferreira P."/>
            <person name="Barriuso J."/>
            <person name="Kellner H."/>
            <person name="Castanera R."/>
            <person name="Alfaro M."/>
            <person name="Ramirez L."/>
            <person name="Pisabarro A.G."/>
            <person name="Kuo A."/>
            <person name="Tritt A."/>
            <person name="Lipzen A."/>
            <person name="He G."/>
            <person name="Yan M."/>
            <person name="Ng V."/>
            <person name="Cullen D."/>
            <person name="Martin F."/>
            <person name="Rosso M.-N."/>
            <person name="Henrissat B."/>
            <person name="Hibbett D."/>
            <person name="Martinez A.T."/>
            <person name="Grigoriev I.V."/>
        </authorList>
    </citation>
    <scope>NUCLEOTIDE SEQUENCE</scope>
    <source>
        <strain evidence="2">AH 40177</strain>
    </source>
</reference>